<protein>
    <submittedName>
        <fullName evidence="1">Uncharacterized protein</fullName>
    </submittedName>
</protein>
<sequence length="338" mass="38678">MEHCNFNNQKLCGMSRCSNSLVGGWKRTKTAIGGPSTDFTTLGKTDGTDYFMHASTASGKHGDTARLDSRKMTPRRKCNVQCLQFYYYHSGHKTDQLNIWIREYHDGRDLKGTLRLMGQITGSLGSHWVPHHVPLNATGTFQVEFEVRKGTGLSTGGFSIDDINLSETECLHHTWQIRDMENLLITSQYNTVVYSPRYYSPSGYAYQILIYLRETMFGVYVRLVSGRFDDKLRWPCPDHQLTIQLLDQNPHIQQRMSKQISITTEPIENNADIWNNPRSVGTLENRGDESFYVNSAVGYSKFLTLTHLKHRQFLKGGNAFFLISMQDDQLTLRQASRV</sequence>
<dbReference type="EMBL" id="CM055738">
    <property type="protein sequence ID" value="KAJ8005265.1"/>
    <property type="molecule type" value="Genomic_DNA"/>
</dbReference>
<name>A0ACC2GNX8_DALPE</name>
<evidence type="ECO:0000313" key="1">
    <source>
        <dbReference type="EMBL" id="KAJ8005265.1"/>
    </source>
</evidence>
<comment type="caution">
    <text evidence="1">The sequence shown here is derived from an EMBL/GenBank/DDBJ whole genome shotgun (WGS) entry which is preliminary data.</text>
</comment>
<accession>A0ACC2GNX8</accession>
<keyword evidence="2" id="KW-1185">Reference proteome</keyword>
<reference evidence="1" key="1">
    <citation type="submission" date="2021-05" db="EMBL/GenBank/DDBJ databases">
        <authorList>
            <person name="Pan Q."/>
            <person name="Jouanno E."/>
            <person name="Zahm M."/>
            <person name="Klopp C."/>
            <person name="Cabau C."/>
            <person name="Louis A."/>
            <person name="Berthelot C."/>
            <person name="Parey E."/>
            <person name="Roest Crollius H."/>
            <person name="Montfort J."/>
            <person name="Robinson-Rechavi M."/>
            <person name="Bouchez O."/>
            <person name="Lampietro C."/>
            <person name="Lopez Roques C."/>
            <person name="Donnadieu C."/>
            <person name="Postlethwait J."/>
            <person name="Bobe J."/>
            <person name="Dillon D."/>
            <person name="Chandos A."/>
            <person name="von Hippel F."/>
            <person name="Guiguen Y."/>
        </authorList>
    </citation>
    <scope>NUCLEOTIDE SEQUENCE</scope>
    <source>
        <strain evidence="1">YG-Jan2019</strain>
    </source>
</reference>
<proteinExistence type="predicted"/>
<organism evidence="1 2">
    <name type="scientific">Dallia pectoralis</name>
    <name type="common">Alaska blackfish</name>
    <dbReference type="NCBI Taxonomy" id="75939"/>
    <lineage>
        <taxon>Eukaryota</taxon>
        <taxon>Metazoa</taxon>
        <taxon>Chordata</taxon>
        <taxon>Craniata</taxon>
        <taxon>Vertebrata</taxon>
        <taxon>Euteleostomi</taxon>
        <taxon>Actinopterygii</taxon>
        <taxon>Neopterygii</taxon>
        <taxon>Teleostei</taxon>
        <taxon>Protacanthopterygii</taxon>
        <taxon>Esociformes</taxon>
        <taxon>Umbridae</taxon>
        <taxon>Dallia</taxon>
    </lineage>
</organism>
<evidence type="ECO:0000313" key="2">
    <source>
        <dbReference type="Proteomes" id="UP001157502"/>
    </source>
</evidence>
<dbReference type="Proteomes" id="UP001157502">
    <property type="component" value="Chromosome 11"/>
</dbReference>
<gene>
    <name evidence="1" type="ORF">DPEC_G00144840</name>
</gene>